<comment type="caution">
    <text evidence="1">The sequence shown here is derived from an EMBL/GenBank/DDBJ whole genome shotgun (WGS) entry which is preliminary data.</text>
</comment>
<accession>A0A645GP21</accession>
<gene>
    <name evidence="1" type="ORF">SDC9_175086</name>
</gene>
<sequence length="164" mass="16672">MGAAVQDIHHGQGQGVGVGAAHIGVEGKVLMLGGSLGAGQRNTQNGVCAQAALVGGAVQGDEQPVDGGLLQNAFAHQRGGNFCVHIGNRLGNALTQIAAFVPVPQLTGFKLAGGSAGGRGGTADNAVFQRYLGLYGGISPGIQNLPACYVRNFHGDPLLIRYRF</sequence>
<proteinExistence type="predicted"/>
<dbReference type="EMBL" id="VSSQ01077636">
    <property type="protein sequence ID" value="MPN27652.1"/>
    <property type="molecule type" value="Genomic_DNA"/>
</dbReference>
<evidence type="ECO:0000313" key="1">
    <source>
        <dbReference type="EMBL" id="MPN27652.1"/>
    </source>
</evidence>
<name>A0A645GP21_9ZZZZ</name>
<dbReference type="AntiFam" id="ANF00127">
    <property type="entry name" value="Shadow ORF (opposite eno)"/>
</dbReference>
<reference evidence="1" key="1">
    <citation type="submission" date="2019-08" db="EMBL/GenBank/DDBJ databases">
        <authorList>
            <person name="Kucharzyk K."/>
            <person name="Murdoch R.W."/>
            <person name="Higgins S."/>
            <person name="Loffler F."/>
        </authorList>
    </citation>
    <scope>NUCLEOTIDE SEQUENCE</scope>
</reference>
<dbReference type="AlphaFoldDB" id="A0A645GP21"/>
<organism evidence="1">
    <name type="scientific">bioreactor metagenome</name>
    <dbReference type="NCBI Taxonomy" id="1076179"/>
    <lineage>
        <taxon>unclassified sequences</taxon>
        <taxon>metagenomes</taxon>
        <taxon>ecological metagenomes</taxon>
    </lineage>
</organism>
<protein>
    <submittedName>
        <fullName evidence="1">Uncharacterized protein</fullName>
    </submittedName>
</protein>